<dbReference type="PANTHER" id="PTHR28174:SF1">
    <property type="entry name" value="LARGE RIBOSOMAL SUBUNIT PROTEIN BL31M"/>
    <property type="match status" value="1"/>
</dbReference>
<dbReference type="InterPro" id="IPR034600">
    <property type="entry name" value="Ribosomal_bL31m"/>
</dbReference>
<accession>A0A3N4KSJ7</accession>
<feature type="domain" description="Ribosomal protein bL31m N-terminal" evidence="1">
    <location>
        <begin position="36"/>
        <end position="81"/>
    </location>
</feature>
<dbReference type="AlphaFoldDB" id="A0A3N4KSJ7"/>
<dbReference type="STRING" id="1392247.A0A3N4KSJ7"/>
<sequence>MSTTALRPLLRVPTSTPFQALRLLPTQSRNARLLQRPKRPHLLDQIVILSDGSSYKQLTTSPKGVIRTTKDVRNHPIWNASDALLAGLEEDEAGKLKAFRLRYGRGFDIDE</sequence>
<organism evidence="2 3">
    <name type="scientific">Morchella conica CCBAS932</name>
    <dbReference type="NCBI Taxonomy" id="1392247"/>
    <lineage>
        <taxon>Eukaryota</taxon>
        <taxon>Fungi</taxon>
        <taxon>Dikarya</taxon>
        <taxon>Ascomycota</taxon>
        <taxon>Pezizomycotina</taxon>
        <taxon>Pezizomycetes</taxon>
        <taxon>Pezizales</taxon>
        <taxon>Morchellaceae</taxon>
        <taxon>Morchella</taxon>
    </lineage>
</organism>
<dbReference type="OrthoDB" id="5587740at2759"/>
<protein>
    <recommendedName>
        <fullName evidence="1">Ribosomal protein bL31m N-terminal domain-containing protein</fullName>
    </recommendedName>
</protein>
<dbReference type="GO" id="GO:0005762">
    <property type="term" value="C:mitochondrial large ribosomal subunit"/>
    <property type="evidence" value="ECO:0007669"/>
    <property type="project" value="InterPro"/>
</dbReference>
<dbReference type="EMBL" id="ML119122">
    <property type="protein sequence ID" value="RPB13490.1"/>
    <property type="molecule type" value="Genomic_DNA"/>
</dbReference>
<proteinExistence type="predicted"/>
<name>A0A3N4KSJ7_9PEZI</name>
<evidence type="ECO:0000259" key="1">
    <source>
        <dbReference type="Pfam" id="PF21492"/>
    </source>
</evidence>
<gene>
    <name evidence="2" type="ORF">P167DRAFT_475320</name>
</gene>
<dbReference type="GO" id="GO:0003735">
    <property type="term" value="F:structural constituent of ribosome"/>
    <property type="evidence" value="ECO:0007669"/>
    <property type="project" value="InterPro"/>
</dbReference>
<keyword evidence="3" id="KW-1185">Reference proteome</keyword>
<feature type="non-terminal residue" evidence="2">
    <location>
        <position position="111"/>
    </location>
</feature>
<dbReference type="GO" id="GO:0032543">
    <property type="term" value="P:mitochondrial translation"/>
    <property type="evidence" value="ECO:0007669"/>
    <property type="project" value="InterPro"/>
</dbReference>
<dbReference type="Gene3D" id="6.20.130.10">
    <property type="match status" value="1"/>
</dbReference>
<dbReference type="Pfam" id="PF21492">
    <property type="entry name" value="bL31_N"/>
    <property type="match status" value="1"/>
</dbReference>
<evidence type="ECO:0000313" key="3">
    <source>
        <dbReference type="Proteomes" id="UP000277580"/>
    </source>
</evidence>
<dbReference type="InterPro" id="IPR048874">
    <property type="entry name" value="Ribosomal_bL31m_N"/>
</dbReference>
<dbReference type="Proteomes" id="UP000277580">
    <property type="component" value="Unassembled WGS sequence"/>
</dbReference>
<evidence type="ECO:0000313" key="2">
    <source>
        <dbReference type="EMBL" id="RPB13490.1"/>
    </source>
</evidence>
<dbReference type="PANTHER" id="PTHR28174">
    <property type="entry name" value="54S RIBOSOMAL PROTEIN L36, MITOCHONDRIAL"/>
    <property type="match status" value="1"/>
</dbReference>
<reference evidence="2 3" key="1">
    <citation type="journal article" date="2018" name="Nat. Ecol. Evol.">
        <title>Pezizomycetes genomes reveal the molecular basis of ectomycorrhizal truffle lifestyle.</title>
        <authorList>
            <person name="Murat C."/>
            <person name="Payen T."/>
            <person name="Noel B."/>
            <person name="Kuo A."/>
            <person name="Morin E."/>
            <person name="Chen J."/>
            <person name="Kohler A."/>
            <person name="Krizsan K."/>
            <person name="Balestrini R."/>
            <person name="Da Silva C."/>
            <person name="Montanini B."/>
            <person name="Hainaut M."/>
            <person name="Levati E."/>
            <person name="Barry K.W."/>
            <person name="Belfiori B."/>
            <person name="Cichocki N."/>
            <person name="Clum A."/>
            <person name="Dockter R.B."/>
            <person name="Fauchery L."/>
            <person name="Guy J."/>
            <person name="Iotti M."/>
            <person name="Le Tacon F."/>
            <person name="Lindquist E.A."/>
            <person name="Lipzen A."/>
            <person name="Malagnac F."/>
            <person name="Mello A."/>
            <person name="Molinier V."/>
            <person name="Miyauchi S."/>
            <person name="Poulain J."/>
            <person name="Riccioni C."/>
            <person name="Rubini A."/>
            <person name="Sitrit Y."/>
            <person name="Splivallo R."/>
            <person name="Traeger S."/>
            <person name="Wang M."/>
            <person name="Zifcakova L."/>
            <person name="Wipf D."/>
            <person name="Zambonelli A."/>
            <person name="Paolocci F."/>
            <person name="Nowrousian M."/>
            <person name="Ottonello S."/>
            <person name="Baldrian P."/>
            <person name="Spatafora J.W."/>
            <person name="Henrissat B."/>
            <person name="Nagy L.G."/>
            <person name="Aury J.M."/>
            <person name="Wincker P."/>
            <person name="Grigoriev I.V."/>
            <person name="Bonfante P."/>
            <person name="Martin F.M."/>
        </authorList>
    </citation>
    <scope>NUCLEOTIDE SEQUENCE [LARGE SCALE GENOMIC DNA]</scope>
    <source>
        <strain evidence="2 3">CCBAS932</strain>
    </source>
</reference>
<dbReference type="InParanoid" id="A0A3N4KSJ7"/>